<evidence type="ECO:0000259" key="2">
    <source>
        <dbReference type="Pfam" id="PF13514"/>
    </source>
</evidence>
<feature type="coiled-coil region" evidence="1">
    <location>
        <begin position="506"/>
        <end position="533"/>
    </location>
</feature>
<dbReference type="Proteomes" id="UP000555393">
    <property type="component" value="Unassembled WGS sequence"/>
</dbReference>
<evidence type="ECO:0000313" key="3">
    <source>
        <dbReference type="EMBL" id="MBB6261391.1"/>
    </source>
</evidence>
<feature type="coiled-coil region" evidence="1">
    <location>
        <begin position="657"/>
        <end position="691"/>
    </location>
</feature>
<feature type="coiled-coil region" evidence="1">
    <location>
        <begin position="386"/>
        <end position="420"/>
    </location>
</feature>
<evidence type="ECO:0000313" key="4">
    <source>
        <dbReference type="Proteomes" id="UP000555393"/>
    </source>
</evidence>
<dbReference type="Gene3D" id="3.40.50.300">
    <property type="entry name" value="P-loop containing nucleotide triphosphate hydrolases"/>
    <property type="match status" value="2"/>
</dbReference>
<dbReference type="PANTHER" id="PTHR41259">
    <property type="entry name" value="DOUBLE-STRAND BREAK REPAIR RAD50 ATPASE, PUTATIVE-RELATED"/>
    <property type="match status" value="1"/>
</dbReference>
<feature type="coiled-coil region" evidence="1">
    <location>
        <begin position="784"/>
        <end position="865"/>
    </location>
</feature>
<feature type="domain" description="YhaN AAA" evidence="2">
    <location>
        <begin position="1"/>
        <end position="205"/>
    </location>
</feature>
<sequence>MRLQRFDLTRYGKFTDKQIEFGEKTDKKPDFHIIYGPNEAGKSTLFSGLLDLIFGIGAQSSYDFIHPYNTMQLGGLVEVNGEKQEFVRIKRPNNSLLDGQGRPLPESAIRADIGAMERDSYRTMFSLNDETLEQGGENILASKGDLGELLFSASAGLAQLSNRLTDLRSEADLFYKFRGRNSQLQALKTQLADLKAEREQFDVFAADFALLVKNRDQATQQYEEINGERNIMRLRIAALEKQLNALPRLASLKRLRERLAPLQYLPQPPYDWTAEVRELQAQEIELRVQLQSLSDEMERLRHQIDAIEVDENALPLAGRIAELEDLRARFLTAAKDLPERHLEAREVQGVLQGILRRLGRENEKDPQNLVLSARLTGQFTGLIEARSGLDSELKAAEAELLHAEQQAKLLKAQNKEALGDDQALQLDGALSHELDALTARLRVLDFHTRQQGLRENLTDLQGAFEARLGDLRPYNEGAERLAGMIVPDQSHVLHCKAEIAAQKDQVKHWAHEAARLTNRLAQLQSEKDALSLSQGIVDESAAIAIRRARDEAWIAHRKQLDQGSADSFEHVLRQDDQVQVSRISQLTALTKLQQLTHDHKLTEDELQRTETALENAEKTLAVLMQQVSGFVEKMSPSLVSFLNIDNLEEWLARRTQALELREKMLGAQRKIDAALDDEAQAINSLQELLERGGFVFKIGEKPSLQSLIATSADLMERKAEWQKLQAAVAKSAEELQRREHVFNAVKQDDHQWQQQWQELCATCWLGQSGEHVDLSTVREILPLMRELETALEKQNSLAERIDKMEEDQQQFRLKVQDLSLQAGFDHERLEPLDLAHQLQQANKAAVSADERRRKLMETLSEADERRLKIVEAQSVLTAKKHEKTKFFGVDTLDELLAKLAQVQERAELQRFSEEAEAELISMLGAESTKNAEEQLGNLEREAVEAELTELRARSEDIDGRCQELYLAKNQAEDKIAAVGGDSRIAEIEERRRTTLLEIEDGARNYLQLRIGIAAAEAGLIAYRDKHRSSMMERASDAFRTISRGDYSGLATQPGKDGEILIAKALDGSSREAQELSKGTRFQLYLALRVAGYYEFVRERPALPFVADDIMESFDDFRAEETLRLFAQMAEAGQVIYLTHHRHLCDIAKVVCPSVTLHNLQG</sequence>
<dbReference type="EMBL" id="JACIIU010000008">
    <property type="protein sequence ID" value="MBB6261391.1"/>
    <property type="molecule type" value="Genomic_DNA"/>
</dbReference>
<gene>
    <name evidence="3" type="ORF">FHS77_001946</name>
</gene>
<dbReference type="PANTHER" id="PTHR41259:SF1">
    <property type="entry name" value="DOUBLE-STRAND BREAK REPAIR RAD50 ATPASE, PUTATIVE-RELATED"/>
    <property type="match status" value="1"/>
</dbReference>
<dbReference type="InterPro" id="IPR038734">
    <property type="entry name" value="YhaN_AAA"/>
</dbReference>
<feature type="coiled-coil region" evidence="1">
    <location>
        <begin position="592"/>
        <end position="633"/>
    </location>
</feature>
<accession>A0A841M523</accession>
<proteinExistence type="predicted"/>
<name>A0A841M523_9HYPH</name>
<evidence type="ECO:0000256" key="1">
    <source>
        <dbReference type="SAM" id="Coils"/>
    </source>
</evidence>
<protein>
    <submittedName>
        <fullName evidence="3">Uncharacterized protein YhaN</fullName>
    </submittedName>
</protein>
<comment type="caution">
    <text evidence="3">The sequence shown here is derived from an EMBL/GenBank/DDBJ whole genome shotgun (WGS) entry which is preliminary data.</text>
</comment>
<organism evidence="3 4">
    <name type="scientific">Paenochrobactrum gallinarii</name>
    <dbReference type="NCBI Taxonomy" id="643673"/>
    <lineage>
        <taxon>Bacteria</taxon>
        <taxon>Pseudomonadati</taxon>
        <taxon>Pseudomonadota</taxon>
        <taxon>Alphaproteobacteria</taxon>
        <taxon>Hyphomicrobiales</taxon>
        <taxon>Brucellaceae</taxon>
        <taxon>Paenochrobactrum</taxon>
    </lineage>
</organism>
<dbReference type="InterPro" id="IPR027417">
    <property type="entry name" value="P-loop_NTPase"/>
</dbReference>
<keyword evidence="4" id="KW-1185">Reference proteome</keyword>
<reference evidence="3 4" key="1">
    <citation type="submission" date="2020-08" db="EMBL/GenBank/DDBJ databases">
        <title>Genomic Encyclopedia of Type Strains, Phase IV (KMG-IV): sequencing the most valuable type-strain genomes for metagenomic binning, comparative biology and taxonomic classification.</title>
        <authorList>
            <person name="Goeker M."/>
        </authorList>
    </citation>
    <scope>NUCLEOTIDE SEQUENCE [LARGE SCALE GENOMIC DNA]</scope>
    <source>
        <strain evidence="3 4">DSM 22336</strain>
    </source>
</reference>
<dbReference type="SUPFAM" id="SSF52540">
    <property type="entry name" value="P-loop containing nucleoside triphosphate hydrolases"/>
    <property type="match status" value="1"/>
</dbReference>
<keyword evidence="1" id="KW-0175">Coiled coil</keyword>
<dbReference type="RefSeq" id="WP_184222709.1">
    <property type="nucleotide sequence ID" value="NZ_JACIIU010000008.1"/>
</dbReference>
<dbReference type="AlphaFoldDB" id="A0A841M523"/>
<dbReference type="Pfam" id="PF13514">
    <property type="entry name" value="AAA_27"/>
    <property type="match status" value="1"/>
</dbReference>
<feature type="coiled-coil region" evidence="1">
    <location>
        <begin position="928"/>
        <end position="960"/>
    </location>
</feature>
<feature type="coiled-coil region" evidence="1">
    <location>
        <begin position="276"/>
        <end position="310"/>
    </location>
</feature>